<gene>
    <name evidence="1" type="ORF">GN958_ATG12289</name>
</gene>
<dbReference type="Proteomes" id="UP000704712">
    <property type="component" value="Unassembled WGS sequence"/>
</dbReference>
<organism evidence="1 2">
    <name type="scientific">Phytophthora infestans</name>
    <name type="common">Potato late blight agent</name>
    <name type="synonym">Botrytis infestans</name>
    <dbReference type="NCBI Taxonomy" id="4787"/>
    <lineage>
        <taxon>Eukaryota</taxon>
        <taxon>Sar</taxon>
        <taxon>Stramenopiles</taxon>
        <taxon>Oomycota</taxon>
        <taxon>Peronosporomycetes</taxon>
        <taxon>Peronosporales</taxon>
        <taxon>Peronosporaceae</taxon>
        <taxon>Phytophthora</taxon>
    </lineage>
</organism>
<proteinExistence type="predicted"/>
<sequence>MQQTNDETRLKEQYFTNDSAYNDKYFRRRFRMRKELFTQIYDAVISHDGFFVAKPDATAKLGIPGLHKFTAALRVPAYASAVDSVDEKLEMSRPSILEFLNRFEYLRSPADSDVQRLLNDNTKMGFVGMLGSVDFMHIEWKNCPASLAGQYKEKNGLNVINILDQSPIFDNLLRSEAPPVEYVINGRRYYMAYFLADGIYPDWPVFVKTIGLPGNMKHRYFVRCQEGCREYIELCFGVLQARWRILAVPFRLWSAEAMSTVVKTCLYFPIG</sequence>
<dbReference type="AlphaFoldDB" id="A0A8S9UGJ4"/>
<protein>
    <recommendedName>
        <fullName evidence="3">DDE Tnp4 domain-containing protein</fullName>
    </recommendedName>
</protein>
<evidence type="ECO:0000313" key="2">
    <source>
        <dbReference type="Proteomes" id="UP000704712"/>
    </source>
</evidence>
<dbReference type="EMBL" id="JAACNO010001667">
    <property type="protein sequence ID" value="KAF4138547.1"/>
    <property type="molecule type" value="Genomic_DNA"/>
</dbReference>
<dbReference type="PANTHER" id="PTHR47150">
    <property type="entry name" value="OS12G0169200 PROTEIN"/>
    <property type="match status" value="1"/>
</dbReference>
<dbReference type="Pfam" id="PF04827">
    <property type="entry name" value="Plant_tran"/>
    <property type="match status" value="2"/>
</dbReference>
<dbReference type="PANTHER" id="PTHR47150:SF5">
    <property type="entry name" value="OS07G0546750 PROTEIN"/>
    <property type="match status" value="1"/>
</dbReference>
<dbReference type="InterPro" id="IPR006912">
    <property type="entry name" value="Harbinger_derived_prot"/>
</dbReference>
<evidence type="ECO:0000313" key="1">
    <source>
        <dbReference type="EMBL" id="KAF4138547.1"/>
    </source>
</evidence>
<name>A0A8S9UGJ4_PHYIN</name>
<comment type="caution">
    <text evidence="1">The sequence shown here is derived from an EMBL/GenBank/DDBJ whole genome shotgun (WGS) entry which is preliminary data.</text>
</comment>
<reference evidence="1" key="1">
    <citation type="submission" date="2020-03" db="EMBL/GenBank/DDBJ databases">
        <title>Hybrid Assembly of Korean Phytophthora infestans isolates.</title>
        <authorList>
            <person name="Prokchorchik M."/>
            <person name="Lee Y."/>
            <person name="Seo J."/>
            <person name="Cho J.-H."/>
            <person name="Park Y.-E."/>
            <person name="Jang D.-C."/>
            <person name="Im J.-S."/>
            <person name="Choi J.-G."/>
            <person name="Park H.-J."/>
            <person name="Lee G.-B."/>
            <person name="Lee Y.-G."/>
            <person name="Hong S.-Y."/>
            <person name="Cho K."/>
            <person name="Sohn K.H."/>
        </authorList>
    </citation>
    <scope>NUCLEOTIDE SEQUENCE</scope>
    <source>
        <strain evidence="1">KR_2_A2</strain>
    </source>
</reference>
<evidence type="ECO:0008006" key="3">
    <source>
        <dbReference type="Google" id="ProtNLM"/>
    </source>
</evidence>
<accession>A0A8S9UGJ4</accession>